<evidence type="ECO:0000313" key="1">
    <source>
        <dbReference type="EMBL" id="CEQ03193.1"/>
    </source>
</evidence>
<evidence type="ECO:0000313" key="2">
    <source>
        <dbReference type="Proteomes" id="UP000049127"/>
    </source>
</evidence>
<dbReference type="eggNOG" id="ENOG5032Z1P">
    <property type="taxonomic scope" value="Bacteria"/>
</dbReference>
<evidence type="ECO:0008006" key="3">
    <source>
        <dbReference type="Google" id="ProtNLM"/>
    </source>
</evidence>
<gene>
    <name evidence="1" type="ORF">R28058_09261</name>
</gene>
<dbReference type="Proteomes" id="UP000049127">
    <property type="component" value="Unassembled WGS sequence"/>
</dbReference>
<organism evidence="1 2">
    <name type="scientific">Paraclostridium sordellii</name>
    <name type="common">Clostridium sordellii</name>
    <dbReference type="NCBI Taxonomy" id="1505"/>
    <lineage>
        <taxon>Bacteria</taxon>
        <taxon>Bacillati</taxon>
        <taxon>Bacillota</taxon>
        <taxon>Clostridia</taxon>
        <taxon>Peptostreptococcales</taxon>
        <taxon>Peptostreptococcaceae</taxon>
        <taxon>Paraclostridium</taxon>
    </lineage>
</organism>
<dbReference type="AlphaFoldDB" id="A0A0A8WC93"/>
<dbReference type="EMBL" id="CEKZ01000003">
    <property type="protein sequence ID" value="CEQ03193.1"/>
    <property type="molecule type" value="Genomic_DNA"/>
</dbReference>
<protein>
    <recommendedName>
        <fullName evidence="3">Kinase</fullName>
    </recommendedName>
</protein>
<reference evidence="1 2" key="1">
    <citation type="submission" date="2015-01" db="EMBL/GenBank/DDBJ databases">
        <authorList>
            <person name="Aslett A.Martin."/>
            <person name="De Silva Nishadi"/>
        </authorList>
    </citation>
    <scope>NUCLEOTIDE SEQUENCE [LARGE SCALE GENOMIC DNA]</scope>
    <source>
        <strain evidence="1 2">R28058</strain>
    </source>
</reference>
<proteinExistence type="predicted"/>
<accession>A0A0A8WC93</accession>
<dbReference type="OrthoDB" id="1754517at2"/>
<dbReference type="PATRIC" id="fig|1505.7.peg.1225"/>
<sequence>MSEKFDINGSIIIFSEEKVRYNSIRKEFLKQAKNYSEEFIKEFGKNYKTKDLNEAGIKLYELYIGNCIKKGVEIIVNYGIITLDVNLFTKNYCNKYVNLQNLKNKIKDYSIQTKCKKISLGQKSVEDKRFIYSLGRFIYEECFKIHYAVIDALLDNGVDIVSNYIDSNSEMKGNALFNNYTDGFIDKTNECYVINQIISLNPYRQDIYEFFIKEDGDFNKEIERLTEFLGYDIKSYKKLLMDKYVESINLNPSYDIEFEKEKVEKYAKYIGYDKKDIYTARVEALYMYKNA</sequence>
<name>A0A0A8WC93_PARSO</name>
<dbReference type="RefSeq" id="WP_021128295.1">
    <property type="nucleotide sequence ID" value="NZ_CDNF01000003.1"/>
</dbReference>